<proteinExistence type="predicted"/>
<dbReference type="STRING" id="3916.A0A3Q0FDP1"/>
<dbReference type="Proteomes" id="UP000087766">
    <property type="component" value="Chromosome 9"/>
</dbReference>
<evidence type="ECO:0000313" key="3">
    <source>
        <dbReference type="RefSeq" id="XP_022642185.1"/>
    </source>
</evidence>
<dbReference type="GO" id="GO:0008237">
    <property type="term" value="F:metallopeptidase activity"/>
    <property type="evidence" value="ECO:0007669"/>
    <property type="project" value="InterPro"/>
</dbReference>
<dbReference type="Gene3D" id="3.40.140.10">
    <property type="entry name" value="Cytidine Deaminase, domain 2"/>
    <property type="match status" value="1"/>
</dbReference>
<dbReference type="PANTHER" id="PTHR10410">
    <property type="entry name" value="EUKARYOTIC TRANSLATION INITIATION FACTOR 3 -RELATED"/>
    <property type="match status" value="1"/>
</dbReference>
<dbReference type="InterPro" id="IPR037518">
    <property type="entry name" value="MPN"/>
</dbReference>
<dbReference type="InterPro" id="IPR050242">
    <property type="entry name" value="JAMM_MPN+_peptidase_M67A"/>
</dbReference>
<gene>
    <name evidence="3" type="primary">LOC111242573</name>
</gene>
<reference evidence="3" key="2">
    <citation type="submission" date="2025-08" db="UniProtKB">
        <authorList>
            <consortium name="RefSeq"/>
        </authorList>
    </citation>
    <scope>IDENTIFICATION</scope>
    <source>
        <tissue evidence="3">Leaf</tissue>
    </source>
</reference>
<dbReference type="KEGG" id="vra:111242573"/>
<dbReference type="OrthoDB" id="10265695at2759"/>
<accession>A0A3Q0FDP1</accession>
<feature type="domain" description="MPN" evidence="1">
    <location>
        <begin position="1"/>
        <end position="88"/>
    </location>
</feature>
<protein>
    <submittedName>
        <fullName evidence="3">Eukaryotic translation initiation factor 3 subunit H-like</fullName>
    </submittedName>
</protein>
<name>A0A3Q0FDP1_VIGRR</name>
<organism evidence="2 3">
    <name type="scientific">Vigna radiata var. radiata</name>
    <name type="common">Mung bean</name>
    <name type="synonym">Phaseolus aureus</name>
    <dbReference type="NCBI Taxonomy" id="3916"/>
    <lineage>
        <taxon>Eukaryota</taxon>
        <taxon>Viridiplantae</taxon>
        <taxon>Streptophyta</taxon>
        <taxon>Embryophyta</taxon>
        <taxon>Tracheophyta</taxon>
        <taxon>Spermatophyta</taxon>
        <taxon>Magnoliopsida</taxon>
        <taxon>eudicotyledons</taxon>
        <taxon>Gunneridae</taxon>
        <taxon>Pentapetalae</taxon>
        <taxon>rosids</taxon>
        <taxon>fabids</taxon>
        <taxon>Fabales</taxon>
        <taxon>Fabaceae</taxon>
        <taxon>Papilionoideae</taxon>
        <taxon>50 kb inversion clade</taxon>
        <taxon>NPAAA clade</taxon>
        <taxon>indigoferoid/millettioid clade</taxon>
        <taxon>Phaseoleae</taxon>
        <taxon>Vigna</taxon>
    </lineage>
</organism>
<sequence length="88" mass="9936">MVILKIIKHCKDHSPSLVIRQLLGLDVGSVLEVTNCFPFPMREEDEEIEADDANYQLEMIRFLREVNVDNNIVGWYQSTLLGSGGGQS</sequence>
<dbReference type="InterPro" id="IPR000555">
    <property type="entry name" value="JAMM/MPN+_dom"/>
</dbReference>
<dbReference type="AlphaFoldDB" id="A0A3Q0FDP1"/>
<evidence type="ECO:0000259" key="1">
    <source>
        <dbReference type="PROSITE" id="PS50249"/>
    </source>
</evidence>
<dbReference type="Pfam" id="PF01398">
    <property type="entry name" value="JAB"/>
    <property type="match status" value="1"/>
</dbReference>
<reference evidence="2" key="1">
    <citation type="journal article" date="2014" name="Nat. Commun.">
        <title>Genome sequence of mungbean and insights into evolution within Vigna species.</title>
        <authorList>
            <person name="Kang Y.J."/>
            <person name="Kim S.K."/>
            <person name="Kim M.Y."/>
            <person name="Lestari P."/>
            <person name="Kim K.H."/>
            <person name="Ha B.K."/>
            <person name="Jun T.H."/>
            <person name="Hwang W.J."/>
            <person name="Lee T."/>
            <person name="Lee J."/>
            <person name="Shim S."/>
            <person name="Yoon M.Y."/>
            <person name="Jang Y.E."/>
            <person name="Han K.S."/>
            <person name="Taeprayoon P."/>
            <person name="Yoon N."/>
            <person name="Somta P."/>
            <person name="Tanya P."/>
            <person name="Kim K.S."/>
            <person name="Gwag J.G."/>
            <person name="Moon J.K."/>
            <person name="Lee Y.H."/>
            <person name="Park B.S."/>
            <person name="Bombarely A."/>
            <person name="Doyle J.J."/>
            <person name="Jackson S.A."/>
            <person name="Schafleitner R."/>
            <person name="Srinives P."/>
            <person name="Varshney R.K."/>
            <person name="Lee S.H."/>
        </authorList>
    </citation>
    <scope>NUCLEOTIDE SEQUENCE [LARGE SCALE GENOMIC DNA]</scope>
    <source>
        <strain evidence="2">cv. VC1973A</strain>
    </source>
</reference>
<evidence type="ECO:0000313" key="2">
    <source>
        <dbReference type="Proteomes" id="UP000087766"/>
    </source>
</evidence>
<dbReference type="RefSeq" id="XP_022642185.1">
    <property type="nucleotide sequence ID" value="XM_022786464.1"/>
</dbReference>
<keyword evidence="2" id="KW-1185">Reference proteome</keyword>
<dbReference type="PROSITE" id="PS50249">
    <property type="entry name" value="MPN"/>
    <property type="match status" value="1"/>
</dbReference>
<dbReference type="GeneID" id="111242573"/>